<dbReference type="Pfam" id="PF14373">
    <property type="entry name" value="Imm_superinfect"/>
    <property type="match status" value="1"/>
</dbReference>
<reference evidence="2" key="2">
    <citation type="submission" date="2013-06" db="EMBL/GenBank/DDBJ databases">
        <title>Draft genome sequence of Clostridium hylemonae (DSM 15053).</title>
        <authorList>
            <person name="Sudarsanam P."/>
            <person name="Ley R."/>
            <person name="Guruge J."/>
            <person name="Turnbaugh P.J."/>
            <person name="Mahowald M."/>
            <person name="Liep D."/>
            <person name="Gordon J."/>
        </authorList>
    </citation>
    <scope>NUCLEOTIDE SEQUENCE</scope>
    <source>
        <strain evidence="2">DSM 15053</strain>
    </source>
</reference>
<dbReference type="HOGENOM" id="CLU_121407_0_0_9"/>
<name>C0BVR9_9FIRM</name>
<dbReference type="AlphaFoldDB" id="C0BVR9"/>
<keyword evidence="1" id="KW-0472">Membrane</keyword>
<evidence type="ECO:0000313" key="3">
    <source>
        <dbReference type="Proteomes" id="UP000004893"/>
    </source>
</evidence>
<dbReference type="RefSeq" id="WP_006441260.1">
    <property type="nucleotide sequence ID" value="NZ_GG657759.1"/>
</dbReference>
<dbReference type="eggNOG" id="ENOG5033BAP">
    <property type="taxonomic scope" value="Bacteria"/>
</dbReference>
<keyword evidence="1" id="KW-1133">Transmembrane helix</keyword>
<keyword evidence="3" id="KW-1185">Reference proteome</keyword>
<gene>
    <name evidence="2" type="ORF">CLOHYLEM_03932</name>
</gene>
<proteinExistence type="predicted"/>
<feature type="transmembrane region" description="Helical" evidence="1">
    <location>
        <begin position="29"/>
        <end position="52"/>
    </location>
</feature>
<keyword evidence="1" id="KW-0812">Transmembrane</keyword>
<protein>
    <recommendedName>
        <fullName evidence="4">Superinfection immunity protein</fullName>
    </recommendedName>
</protein>
<reference evidence="2" key="1">
    <citation type="submission" date="2009-02" db="EMBL/GenBank/DDBJ databases">
        <authorList>
            <person name="Fulton L."/>
            <person name="Clifton S."/>
            <person name="Fulton B."/>
            <person name="Xu J."/>
            <person name="Minx P."/>
            <person name="Pepin K.H."/>
            <person name="Johnson M."/>
            <person name="Bhonagiri V."/>
            <person name="Nash W.E."/>
            <person name="Mardis E.R."/>
            <person name="Wilson R.K."/>
        </authorList>
    </citation>
    <scope>NUCLEOTIDE SEQUENCE [LARGE SCALE GENOMIC DNA]</scope>
    <source>
        <strain evidence="2">DSM 15053</strain>
    </source>
</reference>
<dbReference type="OrthoDB" id="2086849at2"/>
<sequence>MGIIIIFLLVIYMLPSIIASCKNHLELKAVLCVNVFLGITGIGWITALIWAISDSRVHYLKKNKEKLETGLISLQEYEENLKKIDKK</sequence>
<evidence type="ECO:0008006" key="4">
    <source>
        <dbReference type="Google" id="ProtNLM"/>
    </source>
</evidence>
<evidence type="ECO:0000313" key="2">
    <source>
        <dbReference type="EMBL" id="EEG75956.1"/>
    </source>
</evidence>
<dbReference type="InterPro" id="IPR016410">
    <property type="entry name" value="Phage_imm"/>
</dbReference>
<comment type="caution">
    <text evidence="2">The sequence shown here is derived from an EMBL/GenBank/DDBJ whole genome shotgun (WGS) entry which is preliminary data.</text>
</comment>
<dbReference type="STRING" id="553973.CLOHYLEM_03932"/>
<dbReference type="TCDB" id="1.E.9.1.4">
    <property type="family name" value="the t4 immunity (t4 imm) family"/>
</dbReference>
<evidence type="ECO:0000256" key="1">
    <source>
        <dbReference type="SAM" id="Phobius"/>
    </source>
</evidence>
<accession>C0BVR9</accession>
<dbReference type="Proteomes" id="UP000004893">
    <property type="component" value="Unassembled WGS sequence"/>
</dbReference>
<dbReference type="EMBL" id="ABYI02000001">
    <property type="protein sequence ID" value="EEG75956.1"/>
    <property type="molecule type" value="Genomic_DNA"/>
</dbReference>
<organism evidence="2 3">
    <name type="scientific">[Clostridium] hylemonae DSM 15053</name>
    <dbReference type="NCBI Taxonomy" id="553973"/>
    <lineage>
        <taxon>Bacteria</taxon>
        <taxon>Bacillati</taxon>
        <taxon>Bacillota</taxon>
        <taxon>Clostridia</taxon>
        <taxon>Lachnospirales</taxon>
        <taxon>Lachnospiraceae</taxon>
    </lineage>
</organism>